<evidence type="ECO:0000313" key="1">
    <source>
        <dbReference type="EMBL" id="CAF1073031.1"/>
    </source>
</evidence>
<dbReference type="SUPFAM" id="SSF56399">
    <property type="entry name" value="ADP-ribosylation"/>
    <property type="match status" value="1"/>
</dbReference>
<dbReference type="Proteomes" id="UP000663874">
    <property type="component" value="Unassembled WGS sequence"/>
</dbReference>
<name>A0A814M2E0_9BILA</name>
<dbReference type="EMBL" id="CAJNOU010000721">
    <property type="protein sequence ID" value="CAF1073031.1"/>
    <property type="molecule type" value="Genomic_DNA"/>
</dbReference>
<organism evidence="1 3">
    <name type="scientific">Rotaria sordida</name>
    <dbReference type="NCBI Taxonomy" id="392033"/>
    <lineage>
        <taxon>Eukaryota</taxon>
        <taxon>Metazoa</taxon>
        <taxon>Spiralia</taxon>
        <taxon>Gnathifera</taxon>
        <taxon>Rotifera</taxon>
        <taxon>Eurotatoria</taxon>
        <taxon>Bdelloidea</taxon>
        <taxon>Philodinida</taxon>
        <taxon>Philodinidae</taxon>
        <taxon>Rotaria</taxon>
    </lineage>
</organism>
<proteinExistence type="predicted"/>
<dbReference type="EMBL" id="CAJOBE010000497">
    <property type="protein sequence ID" value="CAF3650463.1"/>
    <property type="molecule type" value="Genomic_DNA"/>
</dbReference>
<reference evidence="1" key="1">
    <citation type="submission" date="2021-02" db="EMBL/GenBank/DDBJ databases">
        <authorList>
            <person name="Nowell W R."/>
        </authorList>
    </citation>
    <scope>NUCLEOTIDE SEQUENCE</scope>
</reference>
<dbReference type="Proteomes" id="UP000663889">
    <property type="component" value="Unassembled WGS sequence"/>
</dbReference>
<protein>
    <submittedName>
        <fullName evidence="1">Uncharacterized protein</fullName>
    </submittedName>
</protein>
<evidence type="ECO:0000313" key="3">
    <source>
        <dbReference type="Proteomes" id="UP000663889"/>
    </source>
</evidence>
<dbReference type="AlphaFoldDB" id="A0A814M2E0"/>
<accession>A0A814M2E0</accession>
<gene>
    <name evidence="2" type="ORF">FNK824_LOCUS5956</name>
    <name evidence="1" type="ORF">SEV965_LOCUS14456</name>
</gene>
<comment type="caution">
    <text evidence="1">The sequence shown here is derived from an EMBL/GenBank/DDBJ whole genome shotgun (WGS) entry which is preliminary data.</text>
</comment>
<evidence type="ECO:0000313" key="2">
    <source>
        <dbReference type="EMBL" id="CAF3650463.1"/>
    </source>
</evidence>
<sequence length="314" mass="37515">MNVLIDCNIIWLDDRDINDKDLALNIQYYVMFSLHTFTNLAACSSFILHYTSESRLLLIVIRDRYVDRLLKEALMFLSSQITVFIYVLGDKWLFRWKADTPIRDIFHIDEEQRVFEKLQDDLQKHLIQRWPSGYCVFRHDTQQIALDKLNNENAKFMWFQLLIQVLLRMPSTARSKNDLMQQSFLAYSKNKAVQKKILEFNRTYQANDAINWYIQNGFLFRLFNQAFCTDDIDLLFSFRFFIRDLHHQLKEMYCEQYSKRNSEQTIIVYRGTMISKDELQMLLASTIEKKIICFNTFESTNLGKEVAEKFICAP</sequence>